<dbReference type="GO" id="GO:0000976">
    <property type="term" value="F:transcription cis-regulatory region binding"/>
    <property type="evidence" value="ECO:0007669"/>
    <property type="project" value="TreeGrafter"/>
</dbReference>
<dbReference type="InterPro" id="IPR009057">
    <property type="entry name" value="Homeodomain-like_sf"/>
</dbReference>
<dbReference type="Pfam" id="PF00440">
    <property type="entry name" value="TetR_N"/>
    <property type="match status" value="1"/>
</dbReference>
<dbReference type="AlphaFoldDB" id="A0A6N6MUQ8"/>
<dbReference type="SUPFAM" id="SSF48498">
    <property type="entry name" value="Tetracyclin repressor-like, C-terminal domain"/>
    <property type="match status" value="1"/>
</dbReference>
<sequence length="214" mass="23590">MNHDADQALVLVEESSPTTRCRILETAERFFREIGYQKTTVADIAKTLRMSPANVYRFFDSKKSINEAVVERVTREVEALIAAIAAQPGLSASERIAEIVRTLHRDCLKRCQDNPRIHEMVEAAMSESWDVCRHHVDRISGVLVRVVTEGARTGEFVAEDPAMAGQCVHVAIVRYCHPVLVSQYPNAPAPPLEAMIGFLLRALGTRAPGAASPA</sequence>
<dbReference type="PANTHER" id="PTHR30055">
    <property type="entry name" value="HTH-TYPE TRANSCRIPTIONAL REGULATOR RUTR"/>
    <property type="match status" value="1"/>
</dbReference>
<feature type="domain" description="HTH tetR-type" evidence="5">
    <location>
        <begin position="17"/>
        <end position="77"/>
    </location>
</feature>
<dbReference type="GO" id="GO:0003700">
    <property type="term" value="F:DNA-binding transcription factor activity"/>
    <property type="evidence" value="ECO:0007669"/>
    <property type="project" value="TreeGrafter"/>
</dbReference>
<accession>A0A6N6MUQ8</accession>
<evidence type="ECO:0000256" key="2">
    <source>
        <dbReference type="ARBA" id="ARBA00023125"/>
    </source>
</evidence>
<keyword evidence="3" id="KW-0804">Transcription</keyword>
<reference evidence="6 7" key="1">
    <citation type="submission" date="2019-09" db="EMBL/GenBank/DDBJ databases">
        <title>YIM 132548 draft genome.</title>
        <authorList>
            <person name="Jiang L."/>
        </authorList>
    </citation>
    <scope>NUCLEOTIDE SEQUENCE [LARGE SCALE GENOMIC DNA]</scope>
    <source>
        <strain evidence="6 7">YIM 132548</strain>
    </source>
</reference>
<evidence type="ECO:0000259" key="5">
    <source>
        <dbReference type="PROSITE" id="PS50977"/>
    </source>
</evidence>
<dbReference type="EMBL" id="VZZJ01000003">
    <property type="protein sequence ID" value="KAB1075234.1"/>
    <property type="molecule type" value="Genomic_DNA"/>
</dbReference>
<gene>
    <name evidence="6" type="ORF">F6X51_04915</name>
</gene>
<dbReference type="PANTHER" id="PTHR30055:SF151">
    <property type="entry name" value="TRANSCRIPTIONAL REGULATORY PROTEIN"/>
    <property type="match status" value="1"/>
</dbReference>
<evidence type="ECO:0000313" key="6">
    <source>
        <dbReference type="EMBL" id="KAB1075234.1"/>
    </source>
</evidence>
<keyword evidence="7" id="KW-1185">Reference proteome</keyword>
<dbReference type="PROSITE" id="PS50977">
    <property type="entry name" value="HTH_TETR_2"/>
    <property type="match status" value="1"/>
</dbReference>
<dbReference type="Gene3D" id="1.10.357.10">
    <property type="entry name" value="Tetracycline Repressor, domain 2"/>
    <property type="match status" value="1"/>
</dbReference>
<proteinExistence type="predicted"/>
<dbReference type="InterPro" id="IPR050109">
    <property type="entry name" value="HTH-type_TetR-like_transc_reg"/>
</dbReference>
<dbReference type="Proteomes" id="UP000441523">
    <property type="component" value="Unassembled WGS sequence"/>
</dbReference>
<protein>
    <submittedName>
        <fullName evidence="6">TetR/AcrR family transcriptional regulator</fullName>
    </submittedName>
</protein>
<dbReference type="InterPro" id="IPR001647">
    <property type="entry name" value="HTH_TetR"/>
</dbReference>
<dbReference type="InterPro" id="IPR041478">
    <property type="entry name" value="TetR_C_27"/>
</dbReference>
<dbReference type="PRINTS" id="PR00455">
    <property type="entry name" value="HTHTETR"/>
</dbReference>
<feature type="DNA-binding region" description="H-T-H motif" evidence="4">
    <location>
        <begin position="40"/>
        <end position="59"/>
    </location>
</feature>
<dbReference type="RefSeq" id="WP_150962104.1">
    <property type="nucleotide sequence ID" value="NZ_VZZJ01000003.1"/>
</dbReference>
<dbReference type="InterPro" id="IPR036271">
    <property type="entry name" value="Tet_transcr_reg_TetR-rel_C_sf"/>
</dbReference>
<name>A0A6N6MUQ8_9HYPH</name>
<organism evidence="6 7">
    <name type="scientific">Methylobacterium planeticum</name>
    <dbReference type="NCBI Taxonomy" id="2615211"/>
    <lineage>
        <taxon>Bacteria</taxon>
        <taxon>Pseudomonadati</taxon>
        <taxon>Pseudomonadota</taxon>
        <taxon>Alphaproteobacteria</taxon>
        <taxon>Hyphomicrobiales</taxon>
        <taxon>Methylobacteriaceae</taxon>
        <taxon>Methylobacterium</taxon>
    </lineage>
</organism>
<evidence type="ECO:0000256" key="1">
    <source>
        <dbReference type="ARBA" id="ARBA00023015"/>
    </source>
</evidence>
<evidence type="ECO:0000256" key="4">
    <source>
        <dbReference type="PROSITE-ProRule" id="PRU00335"/>
    </source>
</evidence>
<evidence type="ECO:0000313" key="7">
    <source>
        <dbReference type="Proteomes" id="UP000441523"/>
    </source>
</evidence>
<keyword evidence="2 4" id="KW-0238">DNA-binding</keyword>
<dbReference type="Pfam" id="PF17935">
    <property type="entry name" value="TetR_C_27"/>
    <property type="match status" value="1"/>
</dbReference>
<evidence type="ECO:0000256" key="3">
    <source>
        <dbReference type="ARBA" id="ARBA00023163"/>
    </source>
</evidence>
<comment type="caution">
    <text evidence="6">The sequence shown here is derived from an EMBL/GenBank/DDBJ whole genome shotgun (WGS) entry which is preliminary data.</text>
</comment>
<keyword evidence="1" id="KW-0805">Transcription regulation</keyword>
<dbReference type="SUPFAM" id="SSF46689">
    <property type="entry name" value="Homeodomain-like"/>
    <property type="match status" value="1"/>
</dbReference>